<keyword evidence="2" id="KW-0813">Transport</keyword>
<evidence type="ECO:0000256" key="5">
    <source>
        <dbReference type="SAM" id="MobiDB-lite"/>
    </source>
</evidence>
<evidence type="ECO:0000256" key="3">
    <source>
        <dbReference type="ARBA" id="ARBA00022741"/>
    </source>
</evidence>
<dbReference type="InterPro" id="IPR003593">
    <property type="entry name" value="AAA+_ATPase"/>
</dbReference>
<evidence type="ECO:0000256" key="2">
    <source>
        <dbReference type="ARBA" id="ARBA00022448"/>
    </source>
</evidence>
<keyword evidence="3" id="KW-0547">Nucleotide-binding</keyword>
<dbReference type="GO" id="GO:0005524">
    <property type="term" value="F:ATP binding"/>
    <property type="evidence" value="ECO:0007669"/>
    <property type="project" value="UniProtKB-KW"/>
</dbReference>
<evidence type="ECO:0000256" key="1">
    <source>
        <dbReference type="ARBA" id="ARBA00005417"/>
    </source>
</evidence>
<comment type="similarity">
    <text evidence="1">Belongs to the ABC transporter superfamily.</text>
</comment>
<dbReference type="InterPro" id="IPR003439">
    <property type="entry name" value="ABC_transporter-like_ATP-bd"/>
</dbReference>
<feature type="region of interest" description="Disordered" evidence="5">
    <location>
        <begin position="1"/>
        <end position="20"/>
    </location>
</feature>
<dbReference type="InterPro" id="IPR027417">
    <property type="entry name" value="P-loop_NTPase"/>
</dbReference>
<gene>
    <name evidence="7" type="ORF">FHW14_003053</name>
</gene>
<dbReference type="AlphaFoldDB" id="A0A839PWI4"/>
<proteinExistence type="inferred from homology"/>
<evidence type="ECO:0000256" key="4">
    <source>
        <dbReference type="ARBA" id="ARBA00022840"/>
    </source>
</evidence>
<organism evidence="7 8">
    <name type="scientific">Terracoccus luteus</name>
    <dbReference type="NCBI Taxonomy" id="53356"/>
    <lineage>
        <taxon>Bacteria</taxon>
        <taxon>Bacillati</taxon>
        <taxon>Actinomycetota</taxon>
        <taxon>Actinomycetes</taxon>
        <taxon>Micrococcales</taxon>
        <taxon>Intrasporangiaceae</taxon>
        <taxon>Terracoccus</taxon>
    </lineage>
</organism>
<dbReference type="RefSeq" id="WP_184510906.1">
    <property type="nucleotide sequence ID" value="NZ_JACHVT010000006.1"/>
</dbReference>
<name>A0A839PWI4_9MICO</name>
<protein>
    <submittedName>
        <fullName evidence="7">ABC-2 type transport system ATP-binding protein</fullName>
    </submittedName>
</protein>
<evidence type="ECO:0000259" key="6">
    <source>
        <dbReference type="PROSITE" id="PS50893"/>
    </source>
</evidence>
<dbReference type="Proteomes" id="UP000590811">
    <property type="component" value="Unassembled WGS sequence"/>
</dbReference>
<dbReference type="EMBL" id="JACHVT010000006">
    <property type="protein sequence ID" value="MBB2987867.1"/>
    <property type="molecule type" value="Genomic_DNA"/>
</dbReference>
<dbReference type="Pfam" id="PF00005">
    <property type="entry name" value="ABC_tran"/>
    <property type="match status" value="1"/>
</dbReference>
<dbReference type="PANTHER" id="PTHR43335:SF4">
    <property type="entry name" value="ABC TRANSPORTER, ATP-BINDING PROTEIN"/>
    <property type="match status" value="1"/>
</dbReference>
<evidence type="ECO:0000313" key="8">
    <source>
        <dbReference type="Proteomes" id="UP000590811"/>
    </source>
</evidence>
<reference evidence="7 8" key="1">
    <citation type="submission" date="2020-08" db="EMBL/GenBank/DDBJ databases">
        <title>Genomic Encyclopedia of Type Strains, Phase IV (KMG-V): Genome sequencing to study the core and pangenomes of soil and plant-associated prokaryotes.</title>
        <authorList>
            <person name="Whitman W."/>
        </authorList>
    </citation>
    <scope>NUCLEOTIDE SEQUENCE [LARGE SCALE GENOMIC DNA]</scope>
    <source>
        <strain evidence="7 8">B3ACCR2</strain>
    </source>
</reference>
<keyword evidence="4 7" id="KW-0067">ATP-binding</keyword>
<dbReference type="PROSITE" id="PS00211">
    <property type="entry name" value="ABC_TRANSPORTER_1"/>
    <property type="match status" value="1"/>
</dbReference>
<sequence>MSAAPPDGTRDEGATTPGDSVIRTTGLTKRYGALTAVDAVDLDVRAGDVYGFLGANGSGKTTTVRCLLGLVLPTSGRVELLGRAMPRAAAEVLPRVGALVEGPAAYGHLSGRANLELSDASGRRSGGEGGRRARRVRAEESLERVGLGAVGRRPVRAYSLGMRQRLGLAAALMRRPRLLVLDEPTNGLDPQGIREIRELLLELNRSGTTVFLSSHLLAEVEQLCTRIGLLDRGRLVLEERLDVLQAPTGHVAVQTTDAEGADRAVALLGDAVVSRTGRDLLVSGADPATVTERLVGAGVRVQAVGPERLSLEQVVEEHTRARAAQEVPT</sequence>
<comment type="caution">
    <text evidence="7">The sequence shown here is derived from an EMBL/GenBank/DDBJ whole genome shotgun (WGS) entry which is preliminary data.</text>
</comment>
<evidence type="ECO:0000313" key="7">
    <source>
        <dbReference type="EMBL" id="MBB2987867.1"/>
    </source>
</evidence>
<dbReference type="PROSITE" id="PS50893">
    <property type="entry name" value="ABC_TRANSPORTER_2"/>
    <property type="match status" value="1"/>
</dbReference>
<dbReference type="GO" id="GO:0016887">
    <property type="term" value="F:ATP hydrolysis activity"/>
    <property type="evidence" value="ECO:0007669"/>
    <property type="project" value="InterPro"/>
</dbReference>
<accession>A0A839PWI4</accession>
<dbReference type="Gene3D" id="3.40.50.300">
    <property type="entry name" value="P-loop containing nucleotide triphosphate hydrolases"/>
    <property type="match status" value="1"/>
</dbReference>
<dbReference type="PANTHER" id="PTHR43335">
    <property type="entry name" value="ABC TRANSPORTER, ATP-BINDING PROTEIN"/>
    <property type="match status" value="1"/>
</dbReference>
<dbReference type="SUPFAM" id="SSF52540">
    <property type="entry name" value="P-loop containing nucleoside triphosphate hydrolases"/>
    <property type="match status" value="1"/>
</dbReference>
<dbReference type="SMART" id="SM00382">
    <property type="entry name" value="AAA"/>
    <property type="match status" value="1"/>
</dbReference>
<dbReference type="InterPro" id="IPR017871">
    <property type="entry name" value="ABC_transporter-like_CS"/>
</dbReference>
<feature type="domain" description="ABC transporter" evidence="6">
    <location>
        <begin position="22"/>
        <end position="257"/>
    </location>
</feature>